<protein>
    <submittedName>
        <fullName evidence="1">Uncharacterized protein</fullName>
    </submittedName>
</protein>
<comment type="caution">
    <text evidence="1">The sequence shown here is derived from an EMBL/GenBank/DDBJ whole genome shotgun (WGS) entry which is preliminary data.</text>
</comment>
<organism evidence="1 2">
    <name type="scientific">Bradyrhizobium lablabi</name>
    <dbReference type="NCBI Taxonomy" id="722472"/>
    <lineage>
        <taxon>Bacteria</taxon>
        <taxon>Pseudomonadati</taxon>
        <taxon>Pseudomonadota</taxon>
        <taxon>Alphaproteobacteria</taxon>
        <taxon>Hyphomicrobiales</taxon>
        <taxon>Nitrobacteraceae</taxon>
        <taxon>Bradyrhizobium</taxon>
    </lineage>
</organism>
<gene>
    <name evidence="1" type="ORF">CQ14_31035</name>
</gene>
<dbReference type="EMBL" id="LLYB01000072">
    <property type="protein sequence ID" value="KRR22644.1"/>
    <property type="molecule type" value="Genomic_DNA"/>
</dbReference>
<accession>A0A0R3MR76</accession>
<dbReference type="AlphaFoldDB" id="A0A0R3MR76"/>
<reference evidence="1 2" key="1">
    <citation type="submission" date="2014-03" db="EMBL/GenBank/DDBJ databases">
        <title>Bradyrhizobium valentinum sp. nov., isolated from effective nodules of Lupinus mariae-josephae, a lupine endemic of basic-lime soils in Eastern Spain.</title>
        <authorList>
            <person name="Duran D."/>
            <person name="Rey L."/>
            <person name="Navarro A."/>
            <person name="Busquets A."/>
            <person name="Imperial J."/>
            <person name="Ruiz-Argueso T."/>
        </authorList>
    </citation>
    <scope>NUCLEOTIDE SEQUENCE [LARGE SCALE GENOMIC DNA]</scope>
    <source>
        <strain evidence="1 2">CCBAU 23086</strain>
    </source>
</reference>
<evidence type="ECO:0000313" key="2">
    <source>
        <dbReference type="Proteomes" id="UP000051660"/>
    </source>
</evidence>
<name>A0A0R3MR76_9BRAD</name>
<sequence>MASQAFSASANVLKGDPLTLMAVLFKLMGRQEATKPGFPWSPGPLLLSLLITNEKPHSLALHISSSCVAGAMRLKCTGAFHDPASQSGPRFSGWGRQPVGRFSSGQGAFGGIGRKRRFDAGSNAMFLF</sequence>
<proteinExistence type="predicted"/>
<evidence type="ECO:0000313" key="1">
    <source>
        <dbReference type="EMBL" id="KRR22644.1"/>
    </source>
</evidence>
<dbReference type="Proteomes" id="UP000051660">
    <property type="component" value="Unassembled WGS sequence"/>
</dbReference>